<dbReference type="EMBL" id="BMLI01000001">
    <property type="protein sequence ID" value="GGM97019.1"/>
    <property type="molecule type" value="Genomic_DNA"/>
</dbReference>
<accession>A0ABQ2I1N5</accession>
<dbReference type="NCBIfam" id="TIGR04183">
    <property type="entry name" value="Por_Secre_tail"/>
    <property type="match status" value="1"/>
</dbReference>
<protein>
    <recommendedName>
        <fullName evidence="2">Secretion system C-terminal sorting domain-containing protein</fullName>
    </recommendedName>
</protein>
<name>A0ABQ2I1N5_9BACT</name>
<evidence type="ECO:0000259" key="2">
    <source>
        <dbReference type="Pfam" id="PF18962"/>
    </source>
</evidence>
<comment type="caution">
    <text evidence="3">The sequence shown here is derived from an EMBL/GenBank/DDBJ whole genome shotgun (WGS) entry which is preliminary data.</text>
</comment>
<gene>
    <name evidence="3" type="ORF">GCM10010967_33540</name>
</gene>
<evidence type="ECO:0000313" key="4">
    <source>
        <dbReference type="Proteomes" id="UP000632339"/>
    </source>
</evidence>
<keyword evidence="1" id="KW-0732">Signal</keyword>
<dbReference type="Proteomes" id="UP000632339">
    <property type="component" value="Unassembled WGS sequence"/>
</dbReference>
<reference evidence="4" key="1">
    <citation type="journal article" date="2019" name="Int. J. Syst. Evol. Microbiol.">
        <title>The Global Catalogue of Microorganisms (GCM) 10K type strain sequencing project: providing services to taxonomists for standard genome sequencing and annotation.</title>
        <authorList>
            <consortium name="The Broad Institute Genomics Platform"/>
            <consortium name="The Broad Institute Genome Sequencing Center for Infectious Disease"/>
            <person name="Wu L."/>
            <person name="Ma J."/>
        </authorList>
    </citation>
    <scope>NUCLEOTIDE SEQUENCE [LARGE SCALE GENOMIC DNA]</scope>
    <source>
        <strain evidence="4">CGMCC 1.6375</strain>
    </source>
</reference>
<evidence type="ECO:0000256" key="1">
    <source>
        <dbReference type="SAM" id="SignalP"/>
    </source>
</evidence>
<feature type="chain" id="PRO_5045950606" description="Secretion system C-terminal sorting domain-containing protein" evidence="1">
    <location>
        <begin position="22"/>
        <end position="323"/>
    </location>
</feature>
<sequence>MIKRYLFICQLALLPALSARAQFSAGAEGFFIAGDTQVSIDSLTLQPGSGFSLASQTLTISHTPVPGSPPGIARVYNFSSPITFAGIAGFFFRPTELNGNAESTLQLAHGNPSFVSATGGTVDLARHYISDTLSTTSFTALTAAQENALPVRLIGFQVRRMENLTVLAWETSEERNSDYFEIQQSDDSRSWTALGNVKAATESATSRKYTFNDLVQRYGTQYYRLKMVDTDGSFTYSVIRQLRLDDASTISAYPNPVVDKLRIGSNEPLNSVRMTDLNGRVILNLTKPKPGQEFSLKTYPAGTYLIQVETATGKAQAIKIIKQ</sequence>
<proteinExistence type="predicted"/>
<dbReference type="InterPro" id="IPR026444">
    <property type="entry name" value="Secre_tail"/>
</dbReference>
<feature type="signal peptide" evidence="1">
    <location>
        <begin position="1"/>
        <end position="21"/>
    </location>
</feature>
<evidence type="ECO:0000313" key="3">
    <source>
        <dbReference type="EMBL" id="GGM97019.1"/>
    </source>
</evidence>
<dbReference type="RefSeq" id="WP_019942674.1">
    <property type="nucleotide sequence ID" value="NZ_BMLI01000001.1"/>
</dbReference>
<keyword evidence="4" id="KW-1185">Reference proteome</keyword>
<dbReference type="Pfam" id="PF18962">
    <property type="entry name" value="Por_Secre_tail"/>
    <property type="match status" value="1"/>
</dbReference>
<feature type="domain" description="Secretion system C-terminal sorting" evidence="2">
    <location>
        <begin position="253"/>
        <end position="319"/>
    </location>
</feature>
<organism evidence="3 4">
    <name type="scientific">Dyadobacter beijingensis</name>
    <dbReference type="NCBI Taxonomy" id="365489"/>
    <lineage>
        <taxon>Bacteria</taxon>
        <taxon>Pseudomonadati</taxon>
        <taxon>Bacteroidota</taxon>
        <taxon>Cytophagia</taxon>
        <taxon>Cytophagales</taxon>
        <taxon>Spirosomataceae</taxon>
        <taxon>Dyadobacter</taxon>
    </lineage>
</organism>